<keyword evidence="3" id="KW-0732">Signal</keyword>
<keyword evidence="2 5" id="KW-0378">Hydrolase</keyword>
<dbReference type="Proteomes" id="UP000576082">
    <property type="component" value="Unassembled WGS sequence"/>
</dbReference>
<dbReference type="PROSITE" id="PS51257">
    <property type="entry name" value="PROKAR_LIPOPROTEIN"/>
    <property type="match status" value="1"/>
</dbReference>
<dbReference type="InterPro" id="IPR029132">
    <property type="entry name" value="CBAH/NAAA_C"/>
</dbReference>
<dbReference type="Gene3D" id="3.60.60.10">
    <property type="entry name" value="Penicillin V Acylase, Chain A"/>
    <property type="match status" value="1"/>
</dbReference>
<dbReference type="PANTHER" id="PTHR35527">
    <property type="entry name" value="CHOLOYLGLYCINE HYDROLASE"/>
    <property type="match status" value="1"/>
</dbReference>
<organism evidence="5 6">
    <name type="scientific">Flammeovirga aprica JL-4</name>
    <dbReference type="NCBI Taxonomy" id="694437"/>
    <lineage>
        <taxon>Bacteria</taxon>
        <taxon>Pseudomonadati</taxon>
        <taxon>Bacteroidota</taxon>
        <taxon>Cytophagia</taxon>
        <taxon>Cytophagales</taxon>
        <taxon>Flammeovirgaceae</taxon>
        <taxon>Flammeovirga</taxon>
    </lineage>
</organism>
<evidence type="ECO:0000313" key="5">
    <source>
        <dbReference type="EMBL" id="NME72187.1"/>
    </source>
</evidence>
<dbReference type="EMBL" id="JABANE010000141">
    <property type="protein sequence ID" value="NME72187.1"/>
    <property type="molecule type" value="Genomic_DNA"/>
</dbReference>
<comment type="similarity">
    <text evidence="1">Belongs to the peptidase C59 family.</text>
</comment>
<evidence type="ECO:0000259" key="4">
    <source>
        <dbReference type="Pfam" id="PF02275"/>
    </source>
</evidence>
<accession>A0A7X9S116</accession>
<feature type="signal peptide" evidence="3">
    <location>
        <begin position="1"/>
        <end position="25"/>
    </location>
</feature>
<evidence type="ECO:0000256" key="2">
    <source>
        <dbReference type="ARBA" id="ARBA00022801"/>
    </source>
</evidence>
<dbReference type="InterPro" id="IPR029055">
    <property type="entry name" value="Ntn_hydrolases_N"/>
</dbReference>
<dbReference type="AlphaFoldDB" id="A0A7X9S116"/>
<evidence type="ECO:0000256" key="3">
    <source>
        <dbReference type="SAM" id="SignalP"/>
    </source>
</evidence>
<reference evidence="5 6" key="1">
    <citation type="submission" date="2020-04" db="EMBL/GenBank/DDBJ databases">
        <title>Flammeovirga sp. SR4, a novel species isolated from seawater.</title>
        <authorList>
            <person name="Wang X."/>
        </authorList>
    </citation>
    <scope>NUCLEOTIDE SEQUENCE [LARGE SCALE GENOMIC DNA]</scope>
    <source>
        <strain evidence="5 6">ATCC 23126</strain>
    </source>
</reference>
<dbReference type="SUPFAM" id="SSF56235">
    <property type="entry name" value="N-terminal nucleophile aminohydrolases (Ntn hydrolases)"/>
    <property type="match status" value="1"/>
</dbReference>
<dbReference type="RefSeq" id="WP_169660381.1">
    <property type="nucleotide sequence ID" value="NZ_JABANE010000141.1"/>
</dbReference>
<sequence>MKKSIRISSVLTLCLALLVNSTIFACTGIRLIAEDGSVRYGRTMEWGAFDLFSKVAIVPKNYTFKGLTPEGQNGKEFTSKYGIVGLDMINKDLLVDGMNEAGLAVGLFYFPSTPKYNEFKPENASNTISAQDLVNYLLTQYATIDEIKAELPKIDVVVLLKKQSVLKLTLIGW</sequence>
<keyword evidence="6" id="KW-1185">Reference proteome</keyword>
<comment type="caution">
    <text evidence="5">The sequence shown here is derived from an EMBL/GenBank/DDBJ whole genome shotgun (WGS) entry which is preliminary data.</text>
</comment>
<feature type="chain" id="PRO_5030794694" evidence="3">
    <location>
        <begin position="26"/>
        <end position="173"/>
    </location>
</feature>
<evidence type="ECO:0000313" key="6">
    <source>
        <dbReference type="Proteomes" id="UP000576082"/>
    </source>
</evidence>
<proteinExistence type="inferred from homology"/>
<name>A0A7X9S116_9BACT</name>
<feature type="domain" description="Choloylglycine hydrolase/NAAA C-terminal" evidence="4">
    <location>
        <begin position="26"/>
        <end position="158"/>
    </location>
</feature>
<protein>
    <submittedName>
        <fullName evidence="5">Linear amide C-N hydrolase</fullName>
    </submittedName>
</protein>
<dbReference type="Pfam" id="PF02275">
    <property type="entry name" value="CBAH"/>
    <property type="match status" value="1"/>
</dbReference>
<dbReference type="InterPro" id="IPR052193">
    <property type="entry name" value="Peptidase_C59"/>
</dbReference>
<dbReference type="PANTHER" id="PTHR35527:SF2">
    <property type="entry name" value="HYDROLASE"/>
    <property type="match status" value="1"/>
</dbReference>
<evidence type="ECO:0000256" key="1">
    <source>
        <dbReference type="ARBA" id="ARBA00006625"/>
    </source>
</evidence>
<dbReference type="GO" id="GO:0016787">
    <property type="term" value="F:hydrolase activity"/>
    <property type="evidence" value="ECO:0007669"/>
    <property type="project" value="UniProtKB-KW"/>
</dbReference>
<gene>
    <name evidence="5" type="ORF">HHU12_29770</name>
</gene>